<proteinExistence type="predicted"/>
<dbReference type="EMBL" id="WWNR01000008">
    <property type="protein sequence ID" value="MZQ90006.1"/>
    <property type="molecule type" value="Genomic_DNA"/>
</dbReference>
<dbReference type="OrthoDB" id="7876148at2"/>
<evidence type="ECO:0000313" key="1">
    <source>
        <dbReference type="EMBL" id="MZQ90006.1"/>
    </source>
</evidence>
<sequence>MALLDDLADDLARDVLAALDEIGDDRFYEKVAKSVGELSPTLQETFMTSIRLRLAERRGRRTLEAALAKVRAGKA</sequence>
<dbReference type="Proteomes" id="UP000477083">
    <property type="component" value="Unassembled WGS sequence"/>
</dbReference>
<dbReference type="RefSeq" id="WP_161347181.1">
    <property type="nucleotide sequence ID" value="NZ_BMGW01000008.1"/>
</dbReference>
<evidence type="ECO:0000313" key="2">
    <source>
        <dbReference type="Proteomes" id="UP000477083"/>
    </source>
</evidence>
<name>A0A6L8VJX8_9RHOB</name>
<dbReference type="AlphaFoldDB" id="A0A6L8VJX8"/>
<reference evidence="1 2" key="1">
    <citation type="submission" date="2020-01" db="EMBL/GenBank/DDBJ databases">
        <title>Frigidibacter albus SP32T (=CGMCC 1.13995T).</title>
        <authorList>
            <person name="Liao X."/>
        </authorList>
    </citation>
    <scope>NUCLEOTIDE SEQUENCE [LARGE SCALE GENOMIC DNA]</scope>
    <source>
        <strain evidence="1 2">SP32</strain>
    </source>
</reference>
<accession>A0A6L8VJX8</accession>
<comment type="caution">
    <text evidence="1">The sequence shown here is derived from an EMBL/GenBank/DDBJ whole genome shotgun (WGS) entry which is preliminary data.</text>
</comment>
<gene>
    <name evidence="1" type="ORF">GS660_13000</name>
</gene>
<organism evidence="1 2">
    <name type="scientific">Frigidibacter albus</name>
    <dbReference type="NCBI Taxonomy" id="1465486"/>
    <lineage>
        <taxon>Bacteria</taxon>
        <taxon>Pseudomonadati</taxon>
        <taxon>Pseudomonadota</taxon>
        <taxon>Alphaproteobacteria</taxon>
        <taxon>Rhodobacterales</taxon>
        <taxon>Paracoccaceae</taxon>
        <taxon>Frigidibacter</taxon>
    </lineage>
</organism>
<keyword evidence="2" id="KW-1185">Reference proteome</keyword>
<protein>
    <submittedName>
        <fullName evidence="1">Uncharacterized protein</fullName>
    </submittedName>
</protein>